<accession>A0A8H7QHP3</accession>
<dbReference type="AlphaFoldDB" id="A0A8H7QHP3"/>
<name>A0A8H7QHP3_9FUNG</name>
<dbReference type="InterPro" id="IPR051320">
    <property type="entry name" value="Viral_Replic_Matur_Polypro"/>
</dbReference>
<dbReference type="PANTHER" id="PTHR33064">
    <property type="entry name" value="POL PROTEIN"/>
    <property type="match status" value="1"/>
</dbReference>
<evidence type="ECO:0000313" key="2">
    <source>
        <dbReference type="Proteomes" id="UP000603453"/>
    </source>
</evidence>
<dbReference type="Proteomes" id="UP000603453">
    <property type="component" value="Unassembled WGS sequence"/>
</dbReference>
<dbReference type="SUPFAM" id="SSF56672">
    <property type="entry name" value="DNA/RNA polymerases"/>
    <property type="match status" value="1"/>
</dbReference>
<comment type="caution">
    <text evidence="1">The sequence shown here is derived from an EMBL/GenBank/DDBJ whole genome shotgun (WGS) entry which is preliminary data.</text>
</comment>
<protein>
    <recommendedName>
        <fullName evidence="3">Reverse transcriptase domain-containing protein</fullName>
    </recommendedName>
</protein>
<dbReference type="EMBL" id="JAEPRD010000346">
    <property type="protein sequence ID" value="KAG2191833.1"/>
    <property type="molecule type" value="Genomic_DNA"/>
</dbReference>
<dbReference type="InterPro" id="IPR043502">
    <property type="entry name" value="DNA/RNA_pol_sf"/>
</dbReference>
<dbReference type="PANTHER" id="PTHR33064:SF37">
    <property type="entry name" value="RIBONUCLEASE H"/>
    <property type="match status" value="1"/>
</dbReference>
<evidence type="ECO:0008006" key="3">
    <source>
        <dbReference type="Google" id="ProtNLM"/>
    </source>
</evidence>
<organism evidence="1 2">
    <name type="scientific">Mucor saturninus</name>
    <dbReference type="NCBI Taxonomy" id="64648"/>
    <lineage>
        <taxon>Eukaryota</taxon>
        <taxon>Fungi</taxon>
        <taxon>Fungi incertae sedis</taxon>
        <taxon>Mucoromycota</taxon>
        <taxon>Mucoromycotina</taxon>
        <taxon>Mucoromycetes</taxon>
        <taxon>Mucorales</taxon>
        <taxon>Mucorineae</taxon>
        <taxon>Mucoraceae</taxon>
        <taxon>Mucor</taxon>
    </lineage>
</organism>
<sequence>MAQQEDHPMVIDNDTIMKECEETVPLEGVINASNGEHHDVTKSTSAVKEVNIYNTHGKLEKVKEVSMEERVKNYKKIQEEYRSRMMNLMDVIKSRKGSRYLNQALASVGKAKGSKDSKWASNNQAIRASDIPRLQLSHWTKVHFPSKETFSSAEHFVHEFETTLSILSRKVEDEWRTYILAAIPFDFITWGKQTILTCASWTEAKEIICRKFGDFQSKDTNSLKLFDLYMKPSQSISQFANQFTNFAAAAGINKDNKIVVLLFRARLFDPCKPLIFAAMEAKKQVDENYVFTVDKICDIGREIFGDEPVGESARLVTNKMNTPVKRRRGSASHEWQQYGVKKNQGCPKHGGEKANHTAEECRSQDLKKSKFLGNKNSPFKATGNNMKGQPCRYCKKEWQHGHTCKEYYEQKNNRTVLALRREDDEDDQGPKTLNIKEAMEVDAYEWAIEANKNIPKGSFCTMPEALIHIPLKEKTDNMYIKQYPLVYHQIPEIQRQINEWVNEGIVYESVPSSKFNTPLLAVGKKDDQTWHLTKLRVCMDLRRVNANIDDSKTDKYVIPDMEQVFAEVSAPGRIYTKIDLKNAYFLFPVDSNSQEILSFSFRNKTYRWKGCCFGLSFISQQYSRVIAVVIELIYRYNSIINSFFPL</sequence>
<evidence type="ECO:0000313" key="1">
    <source>
        <dbReference type="EMBL" id="KAG2191833.1"/>
    </source>
</evidence>
<dbReference type="OrthoDB" id="2273002at2759"/>
<gene>
    <name evidence="1" type="ORF">INT47_011581</name>
</gene>
<proteinExistence type="predicted"/>
<dbReference type="Gene3D" id="3.10.10.10">
    <property type="entry name" value="HIV Type 1 Reverse Transcriptase, subunit A, domain 1"/>
    <property type="match status" value="1"/>
</dbReference>
<reference evidence="1" key="1">
    <citation type="submission" date="2020-12" db="EMBL/GenBank/DDBJ databases">
        <title>Metabolic potential, ecology and presence of endohyphal bacteria is reflected in genomic diversity of Mucoromycotina.</title>
        <authorList>
            <person name="Muszewska A."/>
            <person name="Okrasinska A."/>
            <person name="Steczkiewicz K."/>
            <person name="Drgas O."/>
            <person name="Orlowska M."/>
            <person name="Perlinska-Lenart U."/>
            <person name="Aleksandrzak-Piekarczyk T."/>
            <person name="Szatraj K."/>
            <person name="Zielenkiewicz U."/>
            <person name="Pilsyk S."/>
            <person name="Malc E."/>
            <person name="Mieczkowski P."/>
            <person name="Kruszewska J.S."/>
            <person name="Biernat P."/>
            <person name="Pawlowska J."/>
        </authorList>
    </citation>
    <scope>NUCLEOTIDE SEQUENCE</scope>
    <source>
        <strain evidence="1">WA0000017839</strain>
    </source>
</reference>
<keyword evidence="2" id="KW-1185">Reference proteome</keyword>